<feature type="signal peptide" evidence="6">
    <location>
        <begin position="1"/>
        <end position="26"/>
    </location>
</feature>
<evidence type="ECO:0000256" key="2">
    <source>
        <dbReference type="ARBA" id="ARBA00022617"/>
    </source>
</evidence>
<keyword evidence="6" id="KW-0732">Signal</keyword>
<keyword evidence="4" id="KW-0249">Electron transport</keyword>
<protein>
    <submittedName>
        <fullName evidence="7">Cytochrome C</fullName>
    </submittedName>
</protein>
<dbReference type="RefSeq" id="WP_151129756.1">
    <property type="nucleotide sequence ID" value="NZ_VZQZ01000019.1"/>
</dbReference>
<organism evidence="7 8">
    <name type="scientific">Oryzomonas japonica</name>
    <dbReference type="NCBI Taxonomy" id="2603858"/>
    <lineage>
        <taxon>Bacteria</taxon>
        <taxon>Pseudomonadati</taxon>
        <taxon>Thermodesulfobacteriota</taxon>
        <taxon>Desulfuromonadia</taxon>
        <taxon>Geobacterales</taxon>
        <taxon>Geobacteraceae</taxon>
        <taxon>Oryzomonas</taxon>
    </lineage>
</organism>
<dbReference type="GO" id="GO:0046872">
    <property type="term" value="F:metal ion binding"/>
    <property type="evidence" value="ECO:0007669"/>
    <property type="project" value="UniProtKB-KW"/>
</dbReference>
<dbReference type="InterPro" id="IPR036280">
    <property type="entry name" value="Multihaem_cyt_sf"/>
</dbReference>
<dbReference type="PANTHER" id="PTHR30333:SF4">
    <property type="entry name" value="CYTOCHROME C FAMILY PROTEIN"/>
    <property type="match status" value="1"/>
</dbReference>
<proteinExistence type="predicted"/>
<keyword evidence="8" id="KW-1185">Reference proteome</keyword>
<evidence type="ECO:0000313" key="8">
    <source>
        <dbReference type="Proteomes" id="UP000420562"/>
    </source>
</evidence>
<keyword evidence="1" id="KW-0813">Transport</keyword>
<evidence type="ECO:0000256" key="4">
    <source>
        <dbReference type="ARBA" id="ARBA00022982"/>
    </source>
</evidence>
<dbReference type="SUPFAM" id="SSF48695">
    <property type="entry name" value="Multiheme cytochromes"/>
    <property type="match status" value="1"/>
</dbReference>
<evidence type="ECO:0000313" key="7">
    <source>
        <dbReference type="EMBL" id="KAB0663408.1"/>
    </source>
</evidence>
<keyword evidence="5" id="KW-0408">Iron</keyword>
<evidence type="ECO:0000256" key="6">
    <source>
        <dbReference type="SAM" id="SignalP"/>
    </source>
</evidence>
<dbReference type="Proteomes" id="UP000420562">
    <property type="component" value="Unassembled WGS sequence"/>
</dbReference>
<sequence>MKGKNIMIRATLVFCFFFVTATAVQAANSCRDCHENRIKMEALGYGHFSVTQQEVEEQSHMPATCNECHLGNPAESDGNAAHKGMARLLVVSKKGLAAGSSPRAYPLEYGTNPVNRISAVADKGGKKVKDASVAAISWHDKNPGTLSQDFSVMKKTCGACHEKEFDEFSRSTMATNGKQSQYKGWTDKKRGPHDCGPWFEGNFDTIQQNTAVTMSPESQRINQKACNICHVGCLDCHFNPQKKSPTDRSKGAHSFMKTPTSESCYGNGRASICHAGPEDRRRGAGYFGDSFSFPEGSTPDVHLKAKVGCLDCHESSKSNQTVGHATVKRQAQGSCVRCHAEAVKSHAASLHKNLSCEACHIQNVGGYQATYWGPGKMAGTATTYFKFKAYYGYMPEPILIKDQKGRWIPVKPFPMAVMNQKTSPFVPGLYWRFPAELPDLQRTDDAWAYVGLFGGLPDNNKALLWIQMDKMSHKLGKSRSCDSCHTLPDGTQIQEVTWKYSDPGALPFSGSHEVFANKDGLFIRKMQSEKINLEPGYKLSALAPWAYLKDKWQVRGDFSLPQMKDRNILESVQKNPGSAQKSGIVHR</sequence>
<name>A0A7J4ZM09_9BACT</name>
<accession>A0A7J4ZM09</accession>
<evidence type="ECO:0000256" key="5">
    <source>
        <dbReference type="ARBA" id="ARBA00023004"/>
    </source>
</evidence>
<evidence type="ECO:0000256" key="1">
    <source>
        <dbReference type="ARBA" id="ARBA00022448"/>
    </source>
</evidence>
<dbReference type="InterPro" id="IPR051174">
    <property type="entry name" value="Cytochrome_c-type_ET"/>
</dbReference>
<dbReference type="PANTHER" id="PTHR30333">
    <property type="entry name" value="CYTOCHROME C-TYPE PROTEIN"/>
    <property type="match status" value="1"/>
</dbReference>
<feature type="chain" id="PRO_5029480466" evidence="6">
    <location>
        <begin position="27"/>
        <end position="587"/>
    </location>
</feature>
<dbReference type="EMBL" id="VZQZ01000019">
    <property type="protein sequence ID" value="KAB0663408.1"/>
    <property type="molecule type" value="Genomic_DNA"/>
</dbReference>
<keyword evidence="2" id="KW-0349">Heme</keyword>
<comment type="caution">
    <text evidence="7">The sequence shown here is derived from an EMBL/GenBank/DDBJ whole genome shotgun (WGS) entry which is preliminary data.</text>
</comment>
<keyword evidence="3" id="KW-0479">Metal-binding</keyword>
<dbReference type="AlphaFoldDB" id="A0A7J4ZM09"/>
<evidence type="ECO:0000256" key="3">
    <source>
        <dbReference type="ARBA" id="ARBA00022723"/>
    </source>
</evidence>
<gene>
    <name evidence="7" type="ORF">F6V25_16840</name>
</gene>
<reference evidence="7 8" key="1">
    <citation type="submission" date="2019-09" db="EMBL/GenBank/DDBJ databases">
        <title>Geobacter sp. Red96, a novel strain isolated from paddy soil.</title>
        <authorList>
            <person name="Xu Z."/>
            <person name="Masuda Y."/>
            <person name="Itoh H."/>
            <person name="Senoo K."/>
        </authorList>
    </citation>
    <scope>NUCLEOTIDE SEQUENCE [LARGE SCALE GENOMIC DNA]</scope>
    <source>
        <strain evidence="7 8">Red96</strain>
    </source>
</reference>